<protein>
    <recommendedName>
        <fullName evidence="1">DUF7352 domain-containing protein</fullName>
    </recommendedName>
</protein>
<feature type="domain" description="DUF7352" evidence="1">
    <location>
        <begin position="1"/>
        <end position="95"/>
    </location>
</feature>
<comment type="caution">
    <text evidence="2">The sequence shown here is derived from an EMBL/GenBank/DDBJ whole genome shotgun (WGS) entry which is preliminary data.</text>
</comment>
<dbReference type="AlphaFoldDB" id="A0A841XUD7"/>
<evidence type="ECO:0000259" key="1">
    <source>
        <dbReference type="Pfam" id="PF24043"/>
    </source>
</evidence>
<dbReference type="InterPro" id="IPR055776">
    <property type="entry name" value="DUF7352"/>
</dbReference>
<dbReference type="Pfam" id="PF24043">
    <property type="entry name" value="DUF7352"/>
    <property type="match status" value="1"/>
</dbReference>
<evidence type="ECO:0000313" key="3">
    <source>
        <dbReference type="Proteomes" id="UP000543379"/>
    </source>
</evidence>
<gene>
    <name evidence="2" type="ORF">HB811_07530</name>
</gene>
<reference evidence="2 3" key="1">
    <citation type="submission" date="2020-03" db="EMBL/GenBank/DDBJ databases">
        <title>Soil Listeria distribution.</title>
        <authorList>
            <person name="Liao J."/>
            <person name="Wiedmann M."/>
        </authorList>
    </citation>
    <scope>NUCLEOTIDE SEQUENCE [LARGE SCALE GENOMIC DNA]</scope>
    <source>
        <strain evidence="2 3">FSL L7-1816</strain>
    </source>
</reference>
<name>A0A841XUD7_9LIST</name>
<sequence>MSRRVFKSHLSPTGITQLTFPPDTKILGVQLQGAKPVIYYEIEENELTKGMSWRELELMTRTFMIILTGDEVPRNGEFLGTLMLGNGNFVVHVYEIGQE</sequence>
<accession>A0A841XUD7</accession>
<organism evidence="2 3">
    <name type="scientific">Listeria booriae</name>
    <dbReference type="NCBI Taxonomy" id="1552123"/>
    <lineage>
        <taxon>Bacteria</taxon>
        <taxon>Bacillati</taxon>
        <taxon>Bacillota</taxon>
        <taxon>Bacilli</taxon>
        <taxon>Bacillales</taxon>
        <taxon>Listeriaceae</taxon>
        <taxon>Listeria</taxon>
    </lineage>
</organism>
<dbReference type="EMBL" id="JAAROV010000002">
    <property type="protein sequence ID" value="MBC1316619.1"/>
    <property type="molecule type" value="Genomic_DNA"/>
</dbReference>
<proteinExistence type="predicted"/>
<dbReference type="Proteomes" id="UP000543379">
    <property type="component" value="Unassembled WGS sequence"/>
</dbReference>
<evidence type="ECO:0000313" key="2">
    <source>
        <dbReference type="EMBL" id="MBC1316619.1"/>
    </source>
</evidence>
<dbReference type="RefSeq" id="WP_185382244.1">
    <property type="nucleotide sequence ID" value="NZ_JAAROV010000002.1"/>
</dbReference>